<dbReference type="AlphaFoldDB" id="A0A392QNR8"/>
<protein>
    <submittedName>
        <fullName evidence="2">Uncharacterized protein</fullName>
    </submittedName>
</protein>
<reference evidence="2 3" key="1">
    <citation type="journal article" date="2018" name="Front. Plant Sci.">
        <title>Red Clover (Trifolium pratense) and Zigzag Clover (T. medium) - A Picture of Genomic Similarities and Differences.</title>
        <authorList>
            <person name="Dluhosova J."/>
            <person name="Istvanek J."/>
            <person name="Nedelnik J."/>
            <person name="Repkova J."/>
        </authorList>
    </citation>
    <scope>NUCLEOTIDE SEQUENCE [LARGE SCALE GENOMIC DNA]</scope>
    <source>
        <strain evidence="3">cv. 10/8</strain>
        <tissue evidence="2">Leaf</tissue>
    </source>
</reference>
<dbReference type="EMBL" id="LXQA010146423">
    <property type="protein sequence ID" value="MCI25300.1"/>
    <property type="molecule type" value="Genomic_DNA"/>
</dbReference>
<keyword evidence="3" id="KW-1185">Reference proteome</keyword>
<comment type="caution">
    <text evidence="2">The sequence shown here is derived from an EMBL/GenBank/DDBJ whole genome shotgun (WGS) entry which is preliminary data.</text>
</comment>
<feature type="compositionally biased region" description="Polar residues" evidence="1">
    <location>
        <begin position="72"/>
        <end position="94"/>
    </location>
</feature>
<sequence length="126" mass="13775">MDKLCRNSVLNIENLAPLGPWIRSNHYGRRRLDPRDRQFYSNPSISPNFGTYSPPVPTALIEQLAAMKIKTQGFSTQTQPQGSETNTANVTTNDHQGDKGNQLVVSSMGSGQGASSSRPTTQIQLT</sequence>
<organism evidence="2 3">
    <name type="scientific">Trifolium medium</name>
    <dbReference type="NCBI Taxonomy" id="97028"/>
    <lineage>
        <taxon>Eukaryota</taxon>
        <taxon>Viridiplantae</taxon>
        <taxon>Streptophyta</taxon>
        <taxon>Embryophyta</taxon>
        <taxon>Tracheophyta</taxon>
        <taxon>Spermatophyta</taxon>
        <taxon>Magnoliopsida</taxon>
        <taxon>eudicotyledons</taxon>
        <taxon>Gunneridae</taxon>
        <taxon>Pentapetalae</taxon>
        <taxon>rosids</taxon>
        <taxon>fabids</taxon>
        <taxon>Fabales</taxon>
        <taxon>Fabaceae</taxon>
        <taxon>Papilionoideae</taxon>
        <taxon>50 kb inversion clade</taxon>
        <taxon>NPAAA clade</taxon>
        <taxon>Hologalegina</taxon>
        <taxon>IRL clade</taxon>
        <taxon>Trifolieae</taxon>
        <taxon>Trifolium</taxon>
    </lineage>
</organism>
<proteinExistence type="predicted"/>
<feature type="non-terminal residue" evidence="2">
    <location>
        <position position="126"/>
    </location>
</feature>
<feature type="region of interest" description="Disordered" evidence="1">
    <location>
        <begin position="71"/>
        <end position="126"/>
    </location>
</feature>
<evidence type="ECO:0000313" key="3">
    <source>
        <dbReference type="Proteomes" id="UP000265520"/>
    </source>
</evidence>
<evidence type="ECO:0000256" key="1">
    <source>
        <dbReference type="SAM" id="MobiDB-lite"/>
    </source>
</evidence>
<feature type="compositionally biased region" description="Low complexity" evidence="1">
    <location>
        <begin position="106"/>
        <end position="117"/>
    </location>
</feature>
<feature type="compositionally biased region" description="Polar residues" evidence="1">
    <location>
        <begin position="39"/>
        <end position="51"/>
    </location>
</feature>
<evidence type="ECO:0000313" key="2">
    <source>
        <dbReference type="EMBL" id="MCI25300.1"/>
    </source>
</evidence>
<name>A0A392QNR8_9FABA</name>
<feature type="region of interest" description="Disordered" evidence="1">
    <location>
        <begin position="33"/>
        <end position="54"/>
    </location>
</feature>
<accession>A0A392QNR8</accession>
<dbReference type="Proteomes" id="UP000265520">
    <property type="component" value="Unassembled WGS sequence"/>
</dbReference>